<dbReference type="RefSeq" id="XP_040790691.1">
    <property type="nucleotide sequence ID" value="XM_040938626.1"/>
</dbReference>
<evidence type="ECO:0000256" key="3">
    <source>
        <dbReference type="SAM" id="SignalP"/>
    </source>
</evidence>
<dbReference type="Proteomes" id="UP000800039">
    <property type="component" value="Unassembled WGS sequence"/>
</dbReference>
<protein>
    <submittedName>
        <fullName evidence="4">Glycoside hydrolase family 12 protein</fullName>
    </submittedName>
</protein>
<evidence type="ECO:0000256" key="1">
    <source>
        <dbReference type="ARBA" id="ARBA00005519"/>
    </source>
</evidence>
<dbReference type="GO" id="GO:0000272">
    <property type="term" value="P:polysaccharide catabolic process"/>
    <property type="evidence" value="ECO:0007669"/>
    <property type="project" value="UniProtKB-KW"/>
</dbReference>
<feature type="chain" id="PRO_5040465832" evidence="3">
    <location>
        <begin position="23"/>
        <end position="275"/>
    </location>
</feature>
<dbReference type="InterPro" id="IPR013319">
    <property type="entry name" value="GH11/12"/>
</dbReference>
<gene>
    <name evidence="4" type="ORF">K460DRAFT_68217</name>
</gene>
<dbReference type="Gene3D" id="2.60.120.180">
    <property type="match status" value="1"/>
</dbReference>
<feature type="signal peptide" evidence="3">
    <location>
        <begin position="1"/>
        <end position="22"/>
    </location>
</feature>
<sequence>MRNGAPIWFRGFCVFFSTNVWGLDKSGSSCINVTNNATALSTTWSWKANDTLVHAYPNINFNPIQHDPILISNLFSIDVKVSWSMRLKSSSMLSVFDTDGLAVVNAKTNVALDIFFDPEVEKAVNTTAPRYEVMVWIGKFGTILPIGASSTIRANRLHKQKIGKESFTLYQGPNDNGQYVFTWVAGSNKTYFEGDVSPLVHYLWRHGMILAANYIGVIQFGTEQKHAMSNVTFSVDRFALDATRGVPKEAAGLTRASPKREILYALIVVTLFRLM</sequence>
<evidence type="ECO:0000313" key="5">
    <source>
        <dbReference type="Proteomes" id="UP000800039"/>
    </source>
</evidence>
<dbReference type="InterPro" id="IPR013320">
    <property type="entry name" value="ConA-like_dom_sf"/>
</dbReference>
<dbReference type="InterPro" id="IPR002594">
    <property type="entry name" value="GH12"/>
</dbReference>
<name>A0A9P4GKR0_9PLEO</name>
<keyword evidence="2" id="KW-0119">Carbohydrate metabolism</keyword>
<keyword evidence="2" id="KW-0624">Polysaccharide degradation</keyword>
<dbReference type="GeneID" id="63855882"/>
<dbReference type="SUPFAM" id="SSF49899">
    <property type="entry name" value="Concanavalin A-like lectins/glucanases"/>
    <property type="match status" value="1"/>
</dbReference>
<proteinExistence type="inferred from homology"/>
<dbReference type="PANTHER" id="PTHR34002:SF11">
    <property type="entry name" value="CONCANAVALIN A-LIKE LECTIN_GLUCANASE"/>
    <property type="match status" value="1"/>
</dbReference>
<organism evidence="4 5">
    <name type="scientific">Cucurbitaria berberidis CBS 394.84</name>
    <dbReference type="NCBI Taxonomy" id="1168544"/>
    <lineage>
        <taxon>Eukaryota</taxon>
        <taxon>Fungi</taxon>
        <taxon>Dikarya</taxon>
        <taxon>Ascomycota</taxon>
        <taxon>Pezizomycotina</taxon>
        <taxon>Dothideomycetes</taxon>
        <taxon>Pleosporomycetidae</taxon>
        <taxon>Pleosporales</taxon>
        <taxon>Pleosporineae</taxon>
        <taxon>Cucurbitariaceae</taxon>
        <taxon>Cucurbitaria</taxon>
    </lineage>
</organism>
<dbReference type="Pfam" id="PF01670">
    <property type="entry name" value="Glyco_hydro_12"/>
    <property type="match status" value="1"/>
</dbReference>
<accession>A0A9P4GKR0</accession>
<dbReference type="EMBL" id="ML976615">
    <property type="protein sequence ID" value="KAF1848128.1"/>
    <property type="molecule type" value="Genomic_DNA"/>
</dbReference>
<dbReference type="AlphaFoldDB" id="A0A9P4GKR0"/>
<keyword evidence="3" id="KW-0732">Signal</keyword>
<reference evidence="4" key="1">
    <citation type="submission" date="2020-01" db="EMBL/GenBank/DDBJ databases">
        <authorList>
            <consortium name="DOE Joint Genome Institute"/>
            <person name="Haridas S."/>
            <person name="Albert R."/>
            <person name="Binder M."/>
            <person name="Bloem J."/>
            <person name="Labutti K."/>
            <person name="Salamov A."/>
            <person name="Andreopoulos B."/>
            <person name="Baker S.E."/>
            <person name="Barry K."/>
            <person name="Bills G."/>
            <person name="Bluhm B.H."/>
            <person name="Cannon C."/>
            <person name="Castanera R."/>
            <person name="Culley D.E."/>
            <person name="Daum C."/>
            <person name="Ezra D."/>
            <person name="Gonzalez J.B."/>
            <person name="Henrissat B."/>
            <person name="Kuo A."/>
            <person name="Liang C."/>
            <person name="Lipzen A."/>
            <person name="Lutzoni F."/>
            <person name="Magnuson J."/>
            <person name="Mondo S."/>
            <person name="Nolan M."/>
            <person name="Ohm R."/>
            <person name="Pangilinan J."/>
            <person name="Park H.-J."/>
            <person name="Ramirez L."/>
            <person name="Alfaro M."/>
            <person name="Sun H."/>
            <person name="Tritt A."/>
            <person name="Yoshinaga Y."/>
            <person name="Zwiers L.-H."/>
            <person name="Turgeon B.G."/>
            <person name="Goodwin S.B."/>
            <person name="Spatafora J.W."/>
            <person name="Crous P.W."/>
            <person name="Grigoriev I.V."/>
        </authorList>
    </citation>
    <scope>NUCLEOTIDE SEQUENCE</scope>
    <source>
        <strain evidence="4">CBS 394.84</strain>
    </source>
</reference>
<keyword evidence="5" id="KW-1185">Reference proteome</keyword>
<evidence type="ECO:0000313" key="4">
    <source>
        <dbReference type="EMBL" id="KAF1848128.1"/>
    </source>
</evidence>
<keyword evidence="2" id="KW-0326">Glycosidase</keyword>
<comment type="similarity">
    <text evidence="1 2">Belongs to the glycosyl hydrolase 12 (cellulase H) family.</text>
</comment>
<evidence type="ECO:0000256" key="2">
    <source>
        <dbReference type="RuleBase" id="RU361163"/>
    </source>
</evidence>
<dbReference type="GO" id="GO:0008810">
    <property type="term" value="F:cellulase activity"/>
    <property type="evidence" value="ECO:0007669"/>
    <property type="project" value="InterPro"/>
</dbReference>
<comment type="caution">
    <text evidence="4">The sequence shown here is derived from an EMBL/GenBank/DDBJ whole genome shotgun (WGS) entry which is preliminary data.</text>
</comment>
<dbReference type="PANTHER" id="PTHR34002">
    <property type="entry name" value="BLR1656 PROTEIN"/>
    <property type="match status" value="1"/>
</dbReference>
<dbReference type="OrthoDB" id="89349at2759"/>
<keyword evidence="2 4" id="KW-0378">Hydrolase</keyword>